<proteinExistence type="predicted"/>
<evidence type="ECO:0000313" key="4">
    <source>
        <dbReference type="Proteomes" id="UP001196068"/>
    </source>
</evidence>
<name>A0AAF1JV89_9PROT</name>
<accession>A0AAF1JV89</accession>
<dbReference type="Proteomes" id="UP001196068">
    <property type="component" value="Unassembled WGS sequence"/>
</dbReference>
<sequence length="101" mass="10139">MIRMTMFFLALAAPLAAQTQPEAGGRQPDHPGARDVGPATQPPRTESPQTVNRGTDGAAAGQQLPGATGVTPQGMMGTSTAGERAPNAPVGGQPPQSAPAR</sequence>
<feature type="compositionally biased region" description="Polar residues" evidence="1">
    <location>
        <begin position="42"/>
        <end position="53"/>
    </location>
</feature>
<feature type="chain" id="PRO_5042196439" evidence="2">
    <location>
        <begin position="20"/>
        <end position="101"/>
    </location>
</feature>
<protein>
    <submittedName>
        <fullName evidence="3">Uncharacterized protein</fullName>
    </submittedName>
</protein>
<evidence type="ECO:0000256" key="2">
    <source>
        <dbReference type="SAM" id="SignalP"/>
    </source>
</evidence>
<evidence type="ECO:0000256" key="1">
    <source>
        <dbReference type="SAM" id="MobiDB-lite"/>
    </source>
</evidence>
<feature type="signal peptide" evidence="2">
    <location>
        <begin position="1"/>
        <end position="19"/>
    </location>
</feature>
<comment type="caution">
    <text evidence="3">The sequence shown here is derived from an EMBL/GenBank/DDBJ whole genome shotgun (WGS) entry which is preliminary data.</text>
</comment>
<organism evidence="3 4">
    <name type="scientific">Plastoroseomonas arctica</name>
    <dbReference type="NCBI Taxonomy" id="1509237"/>
    <lineage>
        <taxon>Bacteria</taxon>
        <taxon>Pseudomonadati</taxon>
        <taxon>Pseudomonadota</taxon>
        <taxon>Alphaproteobacteria</taxon>
        <taxon>Acetobacterales</taxon>
        <taxon>Acetobacteraceae</taxon>
        <taxon>Plastoroseomonas</taxon>
    </lineage>
</organism>
<gene>
    <name evidence="3" type="ORF">GXW79_05045</name>
</gene>
<keyword evidence="4" id="KW-1185">Reference proteome</keyword>
<dbReference type="RefSeq" id="WP_211873251.1">
    <property type="nucleotide sequence ID" value="NZ_JAAEDH010000003.1"/>
</dbReference>
<dbReference type="AlphaFoldDB" id="A0AAF1JV89"/>
<reference evidence="3" key="1">
    <citation type="submission" date="2020-01" db="EMBL/GenBank/DDBJ databases">
        <authorList>
            <person name="Rat A."/>
        </authorList>
    </citation>
    <scope>NUCLEOTIDE SEQUENCE</scope>
    <source>
        <strain evidence="3">LMG 28251</strain>
    </source>
</reference>
<evidence type="ECO:0000313" key="3">
    <source>
        <dbReference type="EMBL" id="MBR0654442.1"/>
    </source>
</evidence>
<keyword evidence="2" id="KW-0732">Signal</keyword>
<reference evidence="3" key="2">
    <citation type="journal article" date="2021" name="Syst. Appl. Microbiol.">
        <title>Roseomonas hellenica sp. nov., isolated from roots of wild-growing Alkanna tinctoria.</title>
        <authorList>
            <person name="Rat A."/>
            <person name="Naranjo H.D."/>
            <person name="Lebbe L."/>
            <person name="Cnockaert M."/>
            <person name="Krigas N."/>
            <person name="Grigoriadou K."/>
            <person name="Maloupa E."/>
            <person name="Willems A."/>
        </authorList>
    </citation>
    <scope>NUCLEOTIDE SEQUENCE</scope>
    <source>
        <strain evidence="3">LMG 28251</strain>
    </source>
</reference>
<feature type="region of interest" description="Disordered" evidence="1">
    <location>
        <begin position="18"/>
        <end position="101"/>
    </location>
</feature>
<dbReference type="EMBL" id="JAAEDH010000003">
    <property type="protein sequence ID" value="MBR0654442.1"/>
    <property type="molecule type" value="Genomic_DNA"/>
</dbReference>